<evidence type="ECO:0000313" key="11">
    <source>
        <dbReference type="EMBL" id="KAK9971131.1"/>
    </source>
</evidence>
<keyword evidence="5 10" id="KW-0493">Microtubule</keyword>
<evidence type="ECO:0000256" key="7">
    <source>
        <dbReference type="ARBA" id="ARBA00022927"/>
    </source>
</evidence>
<reference evidence="11 12" key="1">
    <citation type="submission" date="2024-05" db="EMBL/GenBank/DDBJ databases">
        <title>A high-quality chromosomal-level genome assembly of Topmouth culter (Culter alburnus).</title>
        <authorList>
            <person name="Zhao H."/>
        </authorList>
    </citation>
    <scope>NUCLEOTIDE SEQUENCE [LARGE SCALE GENOMIC DNA]</scope>
    <source>
        <strain evidence="11">CATC2023</strain>
        <tissue evidence="11">Muscle</tissue>
    </source>
</reference>
<comment type="caution">
    <text evidence="11">The sequence shown here is derived from an EMBL/GenBank/DDBJ whole genome shotgun (WGS) entry which is preliminary data.</text>
</comment>
<dbReference type="FunFam" id="3.30.740.10:FF:000005">
    <property type="entry name" value="Dynein light chain"/>
    <property type="match status" value="1"/>
</dbReference>
<dbReference type="PANTHER" id="PTHR11886:SF35">
    <property type="entry name" value="DYNEIN LIGHT CHAIN"/>
    <property type="match status" value="1"/>
</dbReference>
<evidence type="ECO:0000256" key="5">
    <source>
        <dbReference type="ARBA" id="ARBA00022701"/>
    </source>
</evidence>
<comment type="similarity">
    <text evidence="10">Belongs to the dynein light chain family.</text>
</comment>
<evidence type="ECO:0000256" key="3">
    <source>
        <dbReference type="ARBA" id="ARBA00022448"/>
    </source>
</evidence>
<keyword evidence="9" id="KW-0539">Nucleus</keyword>
<keyword evidence="10" id="KW-0243">Dynein</keyword>
<evidence type="ECO:0000256" key="9">
    <source>
        <dbReference type="ARBA" id="ARBA00023242"/>
    </source>
</evidence>
<evidence type="ECO:0000256" key="10">
    <source>
        <dbReference type="RuleBase" id="RU365010"/>
    </source>
</evidence>
<dbReference type="AlphaFoldDB" id="A0AAW2ABY3"/>
<sequence length="88" mass="10186">MSETSMEVRRSEMSEEMQREALQVALLAVNMYTDGYGIATYIRKEFDRKHGKYWQCIVGNCGYSVSHNTDSYINFSVDGNRIVLFKTD</sequence>
<protein>
    <recommendedName>
        <fullName evidence="10">Dynein light chain</fullName>
    </recommendedName>
</protein>
<dbReference type="InterPro" id="IPR037177">
    <property type="entry name" value="DLC_sf"/>
</dbReference>
<keyword evidence="6" id="KW-0509">mRNA transport</keyword>
<dbReference type="Proteomes" id="UP001479290">
    <property type="component" value="Unassembled WGS sequence"/>
</dbReference>
<dbReference type="GO" id="GO:0005874">
    <property type="term" value="C:microtubule"/>
    <property type="evidence" value="ECO:0007669"/>
    <property type="project" value="UniProtKB-KW"/>
</dbReference>
<evidence type="ECO:0000256" key="8">
    <source>
        <dbReference type="ARBA" id="ARBA00023212"/>
    </source>
</evidence>
<keyword evidence="7" id="KW-0653">Protein transport</keyword>
<dbReference type="GO" id="GO:0015031">
    <property type="term" value="P:protein transport"/>
    <property type="evidence" value="ECO:0007669"/>
    <property type="project" value="UniProtKB-KW"/>
</dbReference>
<dbReference type="GO" id="GO:0007017">
    <property type="term" value="P:microtubule-based process"/>
    <property type="evidence" value="ECO:0007669"/>
    <property type="project" value="InterPro"/>
</dbReference>
<keyword evidence="12" id="KW-1185">Reference proteome</keyword>
<dbReference type="Pfam" id="PF01221">
    <property type="entry name" value="Dynein_light"/>
    <property type="match status" value="1"/>
</dbReference>
<evidence type="ECO:0000313" key="12">
    <source>
        <dbReference type="Proteomes" id="UP001479290"/>
    </source>
</evidence>
<dbReference type="EMBL" id="JAWDJR010000008">
    <property type="protein sequence ID" value="KAK9971131.1"/>
    <property type="molecule type" value="Genomic_DNA"/>
</dbReference>
<evidence type="ECO:0000256" key="6">
    <source>
        <dbReference type="ARBA" id="ARBA00022816"/>
    </source>
</evidence>
<keyword evidence="3" id="KW-0813">Transport</keyword>
<dbReference type="Gene3D" id="3.30.740.10">
    <property type="entry name" value="Protein Inhibitor Of Neuronal Nitric Oxide Synthase"/>
    <property type="match status" value="1"/>
</dbReference>
<evidence type="ECO:0000256" key="2">
    <source>
        <dbReference type="ARBA" id="ARBA00004245"/>
    </source>
</evidence>
<dbReference type="GO" id="GO:0051028">
    <property type="term" value="P:mRNA transport"/>
    <property type="evidence" value="ECO:0007669"/>
    <property type="project" value="UniProtKB-KW"/>
</dbReference>
<keyword evidence="10" id="KW-0505">Motor protein</keyword>
<dbReference type="GO" id="GO:0045505">
    <property type="term" value="F:dynein intermediate chain binding"/>
    <property type="evidence" value="ECO:0007669"/>
    <property type="project" value="TreeGrafter"/>
</dbReference>
<keyword evidence="4 10" id="KW-0963">Cytoplasm</keyword>
<evidence type="ECO:0000256" key="4">
    <source>
        <dbReference type="ARBA" id="ARBA00022490"/>
    </source>
</evidence>
<dbReference type="SMART" id="SM01375">
    <property type="entry name" value="Dynein_light"/>
    <property type="match status" value="1"/>
</dbReference>
<proteinExistence type="inferred from homology"/>
<dbReference type="GO" id="GO:0005868">
    <property type="term" value="C:cytoplasmic dynein complex"/>
    <property type="evidence" value="ECO:0007669"/>
    <property type="project" value="TreeGrafter"/>
</dbReference>
<accession>A0AAW2ABY3</accession>
<evidence type="ECO:0000256" key="1">
    <source>
        <dbReference type="ARBA" id="ARBA00004123"/>
    </source>
</evidence>
<dbReference type="SUPFAM" id="SSF54648">
    <property type="entry name" value="DLC"/>
    <property type="match status" value="1"/>
</dbReference>
<organism evidence="11 12">
    <name type="scientific">Culter alburnus</name>
    <name type="common">Topmouth culter</name>
    <dbReference type="NCBI Taxonomy" id="194366"/>
    <lineage>
        <taxon>Eukaryota</taxon>
        <taxon>Metazoa</taxon>
        <taxon>Chordata</taxon>
        <taxon>Craniata</taxon>
        <taxon>Vertebrata</taxon>
        <taxon>Euteleostomi</taxon>
        <taxon>Actinopterygii</taxon>
        <taxon>Neopterygii</taxon>
        <taxon>Teleostei</taxon>
        <taxon>Ostariophysi</taxon>
        <taxon>Cypriniformes</taxon>
        <taxon>Xenocyprididae</taxon>
        <taxon>Xenocypridinae</taxon>
        <taxon>Culter</taxon>
    </lineage>
</organism>
<dbReference type="InterPro" id="IPR001372">
    <property type="entry name" value="Dynein_light_chain_typ-1/2"/>
</dbReference>
<gene>
    <name evidence="11" type="ORF">ABG768_027023</name>
</gene>
<name>A0AAW2ABY3_CULAL</name>
<keyword evidence="8 10" id="KW-0206">Cytoskeleton</keyword>
<dbReference type="PANTHER" id="PTHR11886">
    <property type="entry name" value="DYNEIN LIGHT CHAIN"/>
    <property type="match status" value="1"/>
</dbReference>
<comment type="subcellular location">
    <subcellularLocation>
        <location evidence="2 10">Cytoplasm</location>
        <location evidence="2 10">Cytoskeleton</location>
    </subcellularLocation>
    <subcellularLocation>
        <location evidence="1">Nucleus</location>
    </subcellularLocation>
</comment>
<dbReference type="GO" id="GO:0005634">
    <property type="term" value="C:nucleus"/>
    <property type="evidence" value="ECO:0007669"/>
    <property type="project" value="UniProtKB-SubCell"/>
</dbReference>